<accession>A0A1I9G6L8</accession>
<name>A0A1I9G6L8_BRUMA</name>
<reference evidence="1" key="2">
    <citation type="submission" date="2012-12" db="EMBL/GenBank/DDBJ databases">
        <authorList>
            <consortium name="WormBase Consortium"/>
            <person name="Ghedin E."/>
            <person name="Paulini M."/>
        </authorList>
    </citation>
    <scope>NUCLEOTIDE SEQUENCE</scope>
    <source>
        <strain evidence="1">FR3</strain>
    </source>
</reference>
<sequence>MSAKRYSKKNGDLSQCSSQIVTAIDTFTASDYLVGDSMDNIEGMLRLLINNPRNLIIFKYPNDTTRRYFKSF</sequence>
<organism evidence="1">
    <name type="scientific">Brugia malayi</name>
    <name type="common">Filarial nematode worm</name>
    <dbReference type="NCBI Taxonomy" id="6279"/>
    <lineage>
        <taxon>Eukaryota</taxon>
        <taxon>Metazoa</taxon>
        <taxon>Ecdysozoa</taxon>
        <taxon>Nematoda</taxon>
        <taxon>Chromadorea</taxon>
        <taxon>Rhabditida</taxon>
        <taxon>Spirurina</taxon>
        <taxon>Spiruromorpha</taxon>
        <taxon>Filarioidea</taxon>
        <taxon>Onchocercidae</taxon>
        <taxon>Brugia</taxon>
    </lineage>
</organism>
<reference evidence="1" key="1">
    <citation type="journal article" date="2007" name="Science">
        <title>Draft genome of the filarial nematode parasite Brugia malayi.</title>
        <authorList>
            <person name="Ghedin E."/>
            <person name="Wang S."/>
            <person name="Spiro D."/>
            <person name="Caler E."/>
            <person name="Zhao Q."/>
            <person name="Crabtree J."/>
            <person name="Allen J.E."/>
            <person name="Delcher A.L."/>
            <person name="Guiliano D.B."/>
            <person name="Miranda-Saavedra D."/>
            <person name="Angiuoli S.V."/>
            <person name="Creasy T."/>
            <person name="Amedeo P."/>
            <person name="Haas B."/>
            <person name="El-Sayed N.M."/>
            <person name="Wortman J.R."/>
            <person name="Feldblyum T."/>
            <person name="Tallon L."/>
            <person name="Schatz M."/>
            <person name="Shumway M."/>
            <person name="Koo H."/>
            <person name="Salzberg S.L."/>
            <person name="Schobel S."/>
            <person name="Pertea M."/>
            <person name="Pop M."/>
            <person name="White O."/>
            <person name="Barton G.J."/>
            <person name="Carlow C.K."/>
            <person name="Crawford M.J."/>
            <person name="Daub J."/>
            <person name="Dimmic M.W."/>
            <person name="Estes C.F."/>
            <person name="Foster J.M."/>
            <person name="Ganatra M."/>
            <person name="Gregory W.F."/>
            <person name="Johnson N.M."/>
            <person name="Jin J."/>
            <person name="Komuniecki R."/>
            <person name="Korf I."/>
            <person name="Kumar S."/>
            <person name="Laney S."/>
            <person name="Li B.W."/>
            <person name="Li W."/>
            <person name="Lindblom T.H."/>
            <person name="Lustigman S."/>
            <person name="Ma D."/>
            <person name="Maina C.V."/>
            <person name="Martin D.M."/>
            <person name="McCarter J.P."/>
            <person name="McReynolds L."/>
            <person name="Mitreva M."/>
            <person name="Nutman T.B."/>
            <person name="Parkinson J."/>
            <person name="Peregrin-Alvarez J.M."/>
            <person name="Poole C."/>
            <person name="Ren Q."/>
            <person name="Saunders L."/>
            <person name="Sluder A.E."/>
            <person name="Smith K."/>
            <person name="Stanke M."/>
            <person name="Unnasch T.R."/>
            <person name="Ware J."/>
            <person name="Wei A.D."/>
            <person name="Weil G."/>
            <person name="Williams D.J."/>
            <person name="Zhang Y."/>
            <person name="Williams S.A."/>
            <person name="Fraser-Liggett C."/>
            <person name="Slatko B."/>
            <person name="Blaxter M.L."/>
            <person name="Scott A.L."/>
        </authorList>
    </citation>
    <scope>NUCLEOTIDE SEQUENCE</scope>
    <source>
        <strain evidence="1">FR3</strain>
    </source>
</reference>
<evidence type="ECO:0000313" key="1">
    <source>
        <dbReference type="EMBL" id="CDQ03343.1"/>
    </source>
</evidence>
<protein>
    <submittedName>
        <fullName evidence="1">Bm1141</fullName>
    </submittedName>
</protein>
<gene>
    <name evidence="1" type="primary">Bm1141</name>
    <name evidence="1" type="ORF">BM_Bm1141</name>
</gene>
<dbReference type="EMBL" id="LN856478">
    <property type="protein sequence ID" value="CDQ03343.1"/>
    <property type="molecule type" value="Genomic_DNA"/>
</dbReference>
<proteinExistence type="predicted"/>
<dbReference type="AlphaFoldDB" id="A0A1I9G6L8"/>